<proteinExistence type="inferred from homology"/>
<dbReference type="PANTHER" id="PTHR31126:SF1">
    <property type="entry name" value="TYROSINE SPECIFIC PROTEIN PHOSPHATASES DOMAIN-CONTAINING PROTEIN"/>
    <property type="match status" value="1"/>
</dbReference>
<dbReference type="Pfam" id="PF13350">
    <property type="entry name" value="Y_phosphatase3"/>
    <property type="match status" value="1"/>
</dbReference>
<gene>
    <name evidence="3" type="ORF">GCM10008025_31890</name>
</gene>
<dbReference type="Proteomes" id="UP000613512">
    <property type="component" value="Unassembled WGS sequence"/>
</dbReference>
<dbReference type="InterPro" id="IPR016130">
    <property type="entry name" value="Tyr_Pase_AS"/>
</dbReference>
<accession>A0A916WBV1</accession>
<dbReference type="EMBL" id="BMEY01000020">
    <property type="protein sequence ID" value="GGA86642.1"/>
    <property type="molecule type" value="Genomic_DNA"/>
</dbReference>
<dbReference type="RefSeq" id="WP_188385680.1">
    <property type="nucleotide sequence ID" value="NZ_BMEY01000020.1"/>
</dbReference>
<reference evidence="3" key="1">
    <citation type="journal article" date="2014" name="Int. J. Syst. Evol. Microbiol.">
        <title>Complete genome sequence of Corynebacterium casei LMG S-19264T (=DSM 44701T), isolated from a smear-ripened cheese.</title>
        <authorList>
            <consortium name="US DOE Joint Genome Institute (JGI-PGF)"/>
            <person name="Walter F."/>
            <person name="Albersmeier A."/>
            <person name="Kalinowski J."/>
            <person name="Ruckert C."/>
        </authorList>
    </citation>
    <scope>NUCLEOTIDE SEQUENCE</scope>
    <source>
        <strain evidence="3">CGMCC 1.12408</strain>
    </source>
</reference>
<sequence>MKNLTREITLEGTFNFRELGGYETTDGKHVKSGVLYRSGNLSRLTERDLDVIKELGIKNICDLRDNDEVSKHPDPDIDGVKWNHISMIDDEGVVKQPGEIDQFVGKLINSKPGELLLNLNREMVANTSGFERVFRVILNDPGEPMLFHCMAGKDRTGAVAALILSALGVSRELIEKDYLYTNESFDEIQKGFYEIGYTMPDFIDKEIVKAMYEARLDYIRAFFEEVEKKYGSVESYLLNGIGLTEQDLNTLRSHLLV</sequence>
<evidence type="ECO:0000313" key="3">
    <source>
        <dbReference type="EMBL" id="GGA86642.1"/>
    </source>
</evidence>
<feature type="domain" description="Tyrosine specific protein phosphatases" evidence="2">
    <location>
        <begin position="128"/>
        <end position="164"/>
    </location>
</feature>
<dbReference type="SUPFAM" id="SSF52799">
    <property type="entry name" value="(Phosphotyrosine protein) phosphatases II"/>
    <property type="match status" value="1"/>
</dbReference>
<dbReference type="InterPro" id="IPR000387">
    <property type="entry name" value="Tyr_Pase_dom"/>
</dbReference>
<comment type="similarity">
    <text evidence="1">Belongs to the protein-tyrosine phosphatase family.</text>
</comment>
<comment type="caution">
    <text evidence="3">The sequence shown here is derived from an EMBL/GenBank/DDBJ whole genome shotgun (WGS) entry which is preliminary data.</text>
</comment>
<dbReference type="InterPro" id="IPR026893">
    <property type="entry name" value="Tyr/Ser_Pase_IphP-type"/>
</dbReference>
<evidence type="ECO:0000259" key="2">
    <source>
        <dbReference type="PROSITE" id="PS50056"/>
    </source>
</evidence>
<dbReference type="AlphaFoldDB" id="A0A916WBV1"/>
<dbReference type="PROSITE" id="PS50056">
    <property type="entry name" value="TYR_PHOSPHATASE_2"/>
    <property type="match status" value="1"/>
</dbReference>
<evidence type="ECO:0000313" key="4">
    <source>
        <dbReference type="Proteomes" id="UP000613512"/>
    </source>
</evidence>
<dbReference type="InterPro" id="IPR029021">
    <property type="entry name" value="Prot-tyrosine_phosphatase-like"/>
</dbReference>
<keyword evidence="4" id="KW-1185">Reference proteome</keyword>
<dbReference type="PROSITE" id="PS00383">
    <property type="entry name" value="TYR_PHOSPHATASE_1"/>
    <property type="match status" value="1"/>
</dbReference>
<dbReference type="PANTHER" id="PTHR31126">
    <property type="entry name" value="TYROSINE-PROTEIN PHOSPHATASE"/>
    <property type="match status" value="1"/>
</dbReference>
<dbReference type="GO" id="GO:0004721">
    <property type="term" value="F:phosphoprotein phosphatase activity"/>
    <property type="evidence" value="ECO:0007669"/>
    <property type="project" value="InterPro"/>
</dbReference>
<protein>
    <recommendedName>
        <fullName evidence="2">Tyrosine specific protein phosphatases domain-containing protein</fullName>
    </recommendedName>
</protein>
<evidence type="ECO:0000256" key="1">
    <source>
        <dbReference type="ARBA" id="ARBA00009580"/>
    </source>
</evidence>
<reference evidence="3" key="2">
    <citation type="submission" date="2020-09" db="EMBL/GenBank/DDBJ databases">
        <authorList>
            <person name="Sun Q."/>
            <person name="Zhou Y."/>
        </authorList>
    </citation>
    <scope>NUCLEOTIDE SEQUENCE</scope>
    <source>
        <strain evidence="3">CGMCC 1.12408</strain>
    </source>
</reference>
<dbReference type="Gene3D" id="3.90.190.10">
    <property type="entry name" value="Protein tyrosine phosphatase superfamily"/>
    <property type="match status" value="1"/>
</dbReference>
<name>A0A916WBV1_9BACI</name>
<organism evidence="3 4">
    <name type="scientific">Ornithinibacillus halotolerans</name>
    <dbReference type="NCBI Taxonomy" id="1274357"/>
    <lineage>
        <taxon>Bacteria</taxon>
        <taxon>Bacillati</taxon>
        <taxon>Bacillota</taxon>
        <taxon>Bacilli</taxon>
        <taxon>Bacillales</taxon>
        <taxon>Bacillaceae</taxon>
        <taxon>Ornithinibacillus</taxon>
    </lineage>
</organism>